<evidence type="ECO:0000256" key="1">
    <source>
        <dbReference type="SAM" id="MobiDB-lite"/>
    </source>
</evidence>
<name>A0A4Q2DFB8_9AGAR</name>
<feature type="region of interest" description="Disordered" evidence="1">
    <location>
        <begin position="1"/>
        <end position="28"/>
    </location>
</feature>
<dbReference type="EMBL" id="SDEE01000262">
    <property type="protein sequence ID" value="RXW18497.1"/>
    <property type="molecule type" value="Genomic_DNA"/>
</dbReference>
<protein>
    <submittedName>
        <fullName evidence="2">Uncharacterized protein</fullName>
    </submittedName>
</protein>
<feature type="compositionally biased region" description="Polar residues" evidence="1">
    <location>
        <begin position="7"/>
        <end position="22"/>
    </location>
</feature>
<sequence>MRGLPDSKNTTNNVDVGSSVESSLPLPDPTHPIPYSACLAAKNALRHLKAHQGDIEKAIHHPDVPIAFFAGPGFNEEALSESRFMDGPVGVLVEEIQIRPSRLIKLGRLRLKAIGKACAPFASRIVMPSGEVLEPPIYDSKAKTRRYYEEVVNHSSLPLMFGEVVAQEPLGKGLVVSSTLGSYTRGRPDGAALGKRTFRPTIRDAHPGHPPCHVQFDVSAAIHPSEPESLLEPQSILHHFRLKGGFDFQFIPGETANIDFTSLEGDATAPLPNAVYGYSQTSMKVVFDAYDTRWRCCAVPSKGELPRYRGRCGIRGSSRPLKRCRPIICTCHKPDLSQTVPSDMSAGRQSALRKMLDKFIFGTGGDSESSQPVLRSGLGNYDEVPELHTTGCPCSMETPTSSFDDDHKFVSSVLNDSQYGLVCWMFEVDDDSGRESWSNGKIRGVRLSSVETLPGVFSHRNRWDSNMQVNRLRLEMSSVWSLTNQIQHVGGGAKVDPSLHGTPQGNQLWNIVQLVVLNLPPTTTEKVAPDSGVLSGNLKVQCRNDFDVDALTVKGDELKLETVVDSRFATSGRWFKDGRRPVFSY</sequence>
<comment type="caution">
    <text evidence="2">The sequence shown here is derived from an EMBL/GenBank/DDBJ whole genome shotgun (WGS) entry which is preliminary data.</text>
</comment>
<evidence type="ECO:0000313" key="2">
    <source>
        <dbReference type="EMBL" id="RXW18497.1"/>
    </source>
</evidence>
<gene>
    <name evidence="2" type="ORF">EST38_g7357</name>
</gene>
<keyword evidence="3" id="KW-1185">Reference proteome</keyword>
<evidence type="ECO:0000313" key="3">
    <source>
        <dbReference type="Proteomes" id="UP000290288"/>
    </source>
</evidence>
<dbReference type="AlphaFoldDB" id="A0A4Q2DFB8"/>
<dbReference type="Proteomes" id="UP000290288">
    <property type="component" value="Unassembled WGS sequence"/>
</dbReference>
<reference evidence="2 3" key="1">
    <citation type="submission" date="2019-01" db="EMBL/GenBank/DDBJ databases">
        <title>Draft genome sequence of Psathyrella aberdarensis IHI B618.</title>
        <authorList>
            <person name="Buettner E."/>
            <person name="Kellner H."/>
        </authorList>
    </citation>
    <scope>NUCLEOTIDE SEQUENCE [LARGE SCALE GENOMIC DNA]</scope>
    <source>
        <strain evidence="2 3">IHI B618</strain>
    </source>
</reference>
<proteinExistence type="predicted"/>
<organism evidence="2 3">
    <name type="scientific">Candolleomyces aberdarensis</name>
    <dbReference type="NCBI Taxonomy" id="2316362"/>
    <lineage>
        <taxon>Eukaryota</taxon>
        <taxon>Fungi</taxon>
        <taxon>Dikarya</taxon>
        <taxon>Basidiomycota</taxon>
        <taxon>Agaricomycotina</taxon>
        <taxon>Agaricomycetes</taxon>
        <taxon>Agaricomycetidae</taxon>
        <taxon>Agaricales</taxon>
        <taxon>Agaricineae</taxon>
        <taxon>Psathyrellaceae</taxon>
        <taxon>Candolleomyces</taxon>
    </lineage>
</organism>
<accession>A0A4Q2DFB8</accession>